<evidence type="ECO:0000256" key="4">
    <source>
        <dbReference type="ARBA" id="ARBA00023242"/>
    </source>
</evidence>
<dbReference type="GO" id="GO:0002039">
    <property type="term" value="F:p53 binding"/>
    <property type="evidence" value="ECO:0007669"/>
    <property type="project" value="TreeGrafter"/>
</dbReference>
<dbReference type="PANTHER" id="PTHR46452:SF1">
    <property type="entry name" value="TRANSCRIPTION INITIATION FACTOR TFIID SUBUNIT 3"/>
    <property type="match status" value="1"/>
</dbReference>
<feature type="region of interest" description="Disordered" evidence="5">
    <location>
        <begin position="216"/>
        <end position="265"/>
    </location>
</feature>
<feature type="domain" description="Bromodomain associated" evidence="6">
    <location>
        <begin position="20"/>
        <end position="96"/>
    </location>
</feature>
<evidence type="ECO:0000256" key="1">
    <source>
        <dbReference type="ARBA" id="ARBA00004123"/>
    </source>
</evidence>
<dbReference type="GO" id="GO:0045944">
    <property type="term" value="P:positive regulation of transcription by RNA polymerase II"/>
    <property type="evidence" value="ECO:0007669"/>
    <property type="project" value="TreeGrafter"/>
</dbReference>
<evidence type="ECO:0000259" key="6">
    <source>
        <dbReference type="SMART" id="SM00576"/>
    </source>
</evidence>
<organism evidence="7 8">
    <name type="scientific">Ditylenchus destructor</name>
    <dbReference type="NCBI Taxonomy" id="166010"/>
    <lineage>
        <taxon>Eukaryota</taxon>
        <taxon>Metazoa</taxon>
        <taxon>Ecdysozoa</taxon>
        <taxon>Nematoda</taxon>
        <taxon>Chromadorea</taxon>
        <taxon>Rhabditida</taxon>
        <taxon>Tylenchina</taxon>
        <taxon>Tylenchomorpha</taxon>
        <taxon>Sphaerularioidea</taxon>
        <taxon>Anguinidae</taxon>
        <taxon>Anguininae</taxon>
        <taxon>Ditylenchus</taxon>
    </lineage>
</organism>
<evidence type="ECO:0000313" key="8">
    <source>
        <dbReference type="Proteomes" id="UP001201812"/>
    </source>
</evidence>
<feature type="compositionally biased region" description="Basic residues" evidence="5">
    <location>
        <begin position="231"/>
        <end position="244"/>
    </location>
</feature>
<evidence type="ECO:0000256" key="3">
    <source>
        <dbReference type="ARBA" id="ARBA00023163"/>
    </source>
</evidence>
<sequence length="373" mass="41513">MNRYQVAIGTTSMTSQTYLDQFAIAASRKTVASIMTNISFTHCTESALAIMTSLMIKYFSKMASTCALYTEIGNRSIATLDDALLTFENMGVSITELWDYMTNVEHFPFSKQVSKFPVEPVNRPQQIDVRLTPPRIEDVIEEARERAKREMESELIESSELSDPTFTESTRKTAESFPSYAGLDAESLGFTEDMNSNIILDTHDCLDAQNASMVSVASPVMSNREPISKKPPGKRRGRKPKRKAAPSTIAEGPCTSGKTSGKTRTFHGNPYVDLVNSSGWVSQVEIERFPAMGDLLMTSDSESEEEHMDMQVPFTPLNDDSVLPYEPMSVNPKNGIFDRTKLNGYYGISLDCTKVKVMETANNGFKLRISKIC</sequence>
<name>A0AAD4MUL3_9BILA</name>
<gene>
    <name evidence="7" type="ORF">DdX_12370</name>
</gene>
<keyword evidence="3" id="KW-0804">Transcription</keyword>
<protein>
    <submittedName>
        <fullName evidence="7">Bromodomain associated domain-containing protein</fullName>
    </submittedName>
</protein>
<dbReference type="PANTHER" id="PTHR46452">
    <property type="entry name" value="TRANSCRIPTION INITIATION FACTOR TFIID SUBUNIT 3"/>
    <property type="match status" value="1"/>
</dbReference>
<comment type="caution">
    <text evidence="7">The sequence shown here is derived from an EMBL/GenBank/DDBJ whole genome shotgun (WGS) entry which is preliminary data.</text>
</comment>
<reference evidence="7" key="1">
    <citation type="submission" date="2022-01" db="EMBL/GenBank/DDBJ databases">
        <title>Genome Sequence Resource for Two Populations of Ditylenchus destructor, the Migratory Endoparasitic Phytonematode.</title>
        <authorList>
            <person name="Zhang H."/>
            <person name="Lin R."/>
            <person name="Xie B."/>
        </authorList>
    </citation>
    <scope>NUCLEOTIDE SEQUENCE</scope>
    <source>
        <strain evidence="7">BazhouSP</strain>
    </source>
</reference>
<dbReference type="GO" id="GO:0005669">
    <property type="term" value="C:transcription factor TFIID complex"/>
    <property type="evidence" value="ECO:0007669"/>
    <property type="project" value="TreeGrafter"/>
</dbReference>
<dbReference type="Gene3D" id="1.10.20.10">
    <property type="entry name" value="Histone, subunit A"/>
    <property type="match status" value="1"/>
</dbReference>
<dbReference type="EMBL" id="JAKKPZ010000040">
    <property type="protein sequence ID" value="KAI1707535.1"/>
    <property type="molecule type" value="Genomic_DNA"/>
</dbReference>
<dbReference type="InterPro" id="IPR009072">
    <property type="entry name" value="Histone-fold"/>
</dbReference>
<dbReference type="SMART" id="SM00576">
    <property type="entry name" value="BTP"/>
    <property type="match status" value="1"/>
</dbReference>
<accession>A0AAD4MUL3</accession>
<evidence type="ECO:0000313" key="7">
    <source>
        <dbReference type="EMBL" id="KAI1707535.1"/>
    </source>
</evidence>
<evidence type="ECO:0000256" key="2">
    <source>
        <dbReference type="ARBA" id="ARBA00023015"/>
    </source>
</evidence>
<evidence type="ECO:0000256" key="5">
    <source>
        <dbReference type="SAM" id="MobiDB-lite"/>
    </source>
</evidence>
<dbReference type="GO" id="GO:0046982">
    <property type="term" value="F:protein heterodimerization activity"/>
    <property type="evidence" value="ECO:0007669"/>
    <property type="project" value="InterPro"/>
</dbReference>
<keyword evidence="8" id="KW-1185">Reference proteome</keyword>
<dbReference type="Proteomes" id="UP001201812">
    <property type="component" value="Unassembled WGS sequence"/>
</dbReference>
<feature type="region of interest" description="Disordered" evidence="5">
    <location>
        <begin position="144"/>
        <end position="178"/>
    </location>
</feature>
<proteinExistence type="predicted"/>
<keyword evidence="4" id="KW-0539">Nucleus</keyword>
<dbReference type="AlphaFoldDB" id="A0AAD4MUL3"/>
<comment type="subcellular location">
    <subcellularLocation>
        <location evidence="1">Nucleus</location>
    </subcellularLocation>
</comment>
<keyword evidence="2" id="KW-0805">Transcription regulation</keyword>
<dbReference type="InterPro" id="IPR006565">
    <property type="entry name" value="BTP"/>
</dbReference>
<dbReference type="Pfam" id="PF07524">
    <property type="entry name" value="Bromo_TP"/>
    <property type="match status" value="1"/>
</dbReference>